<dbReference type="GO" id="GO:0008801">
    <property type="term" value="F:beta-phosphoglucomutase activity"/>
    <property type="evidence" value="ECO:0007669"/>
    <property type="project" value="UniProtKB-EC"/>
</dbReference>
<dbReference type="Pfam" id="PF13419">
    <property type="entry name" value="HAD_2"/>
    <property type="match status" value="1"/>
</dbReference>
<dbReference type="NCBIfam" id="TIGR01509">
    <property type="entry name" value="HAD-SF-IA-v3"/>
    <property type="match status" value="1"/>
</dbReference>
<dbReference type="OrthoDB" id="9782449at2"/>
<protein>
    <submittedName>
        <fullName evidence="1">Beta-phosphoglucomutase</fullName>
        <ecNumber evidence="1">5.4.2.6</ecNumber>
    </submittedName>
</protein>
<evidence type="ECO:0000313" key="2">
    <source>
        <dbReference type="Proteomes" id="UP000193570"/>
    </source>
</evidence>
<keyword evidence="2" id="KW-1185">Reference proteome</keyword>
<keyword evidence="1" id="KW-0413">Isomerase</keyword>
<proteinExistence type="predicted"/>
<dbReference type="PANTHER" id="PTHR42896:SF2">
    <property type="entry name" value="CBBY-LIKE PROTEIN"/>
    <property type="match status" value="1"/>
</dbReference>
<dbReference type="Gene3D" id="1.10.150.240">
    <property type="entry name" value="Putative phosphatase, domain 2"/>
    <property type="match status" value="1"/>
</dbReference>
<dbReference type="AlphaFoldDB" id="A0A1X6YFR1"/>
<dbReference type="InterPro" id="IPR044999">
    <property type="entry name" value="CbbY-like"/>
</dbReference>
<accession>A0A1X6YFR1</accession>
<dbReference type="InterPro" id="IPR041492">
    <property type="entry name" value="HAD_2"/>
</dbReference>
<gene>
    <name evidence="1" type="primary">ycjU</name>
    <name evidence="1" type="ORF">ROJ8625_00670</name>
</gene>
<dbReference type="InterPro" id="IPR023198">
    <property type="entry name" value="PGP-like_dom2"/>
</dbReference>
<dbReference type="PANTHER" id="PTHR42896">
    <property type="entry name" value="XYLULOSE-1,5-BISPHOSPHATE (XUBP) PHOSPHATASE"/>
    <property type="match status" value="1"/>
</dbReference>
<evidence type="ECO:0000313" key="1">
    <source>
        <dbReference type="EMBL" id="SLN19441.1"/>
    </source>
</evidence>
<name>A0A1X6YFR1_9RHOB</name>
<dbReference type="InterPro" id="IPR006439">
    <property type="entry name" value="HAD-SF_hydro_IA"/>
</dbReference>
<organism evidence="1 2">
    <name type="scientific">Roseivivax jejudonensis</name>
    <dbReference type="NCBI Taxonomy" id="1529041"/>
    <lineage>
        <taxon>Bacteria</taxon>
        <taxon>Pseudomonadati</taxon>
        <taxon>Pseudomonadota</taxon>
        <taxon>Alphaproteobacteria</taxon>
        <taxon>Rhodobacterales</taxon>
        <taxon>Roseobacteraceae</taxon>
        <taxon>Roseivivax</taxon>
    </lineage>
</organism>
<dbReference type="EC" id="5.4.2.6" evidence="1"/>
<dbReference type="InterPro" id="IPR023214">
    <property type="entry name" value="HAD_sf"/>
</dbReference>
<dbReference type="Proteomes" id="UP000193570">
    <property type="component" value="Unassembled WGS sequence"/>
</dbReference>
<dbReference type="EMBL" id="FWFK01000001">
    <property type="protein sequence ID" value="SLN19441.1"/>
    <property type="molecule type" value="Genomic_DNA"/>
</dbReference>
<dbReference type="Gene3D" id="3.40.50.1000">
    <property type="entry name" value="HAD superfamily/HAD-like"/>
    <property type="match status" value="1"/>
</dbReference>
<dbReference type="RefSeq" id="WP_085790400.1">
    <property type="nucleotide sequence ID" value="NZ_FWFK01000001.1"/>
</dbReference>
<dbReference type="SUPFAM" id="SSF56784">
    <property type="entry name" value="HAD-like"/>
    <property type="match status" value="1"/>
</dbReference>
<dbReference type="InterPro" id="IPR036412">
    <property type="entry name" value="HAD-like_sf"/>
</dbReference>
<sequence length="216" mass="22724">MPGLFLGSIGVLAETSHLQLQSFNEAFAEAGLDWQWSESAYREMLKDAGGKARIESYAMEKGADVDAEALHARKSALFQSKLDAGVPLRAGVADAMADARARGWTLAFVTATSPDNVEAVLDATGLSRDDFDLVLDKSSGLAPKPDPAVYAEALSRLSLSDRQALAVEDNPDGMAAAAAAGITCIAFPGAFHDPAAFDHAALTLDRLYLPQDLTAA</sequence>
<reference evidence="1 2" key="1">
    <citation type="submission" date="2017-03" db="EMBL/GenBank/DDBJ databases">
        <authorList>
            <person name="Afonso C.L."/>
            <person name="Miller P.J."/>
            <person name="Scott M.A."/>
            <person name="Spackman E."/>
            <person name="Goraichik I."/>
            <person name="Dimitrov K.M."/>
            <person name="Suarez D.L."/>
            <person name="Swayne D.E."/>
        </authorList>
    </citation>
    <scope>NUCLEOTIDE SEQUENCE [LARGE SCALE GENOMIC DNA]</scope>
    <source>
        <strain evidence="1 2">CECT 8625</strain>
    </source>
</reference>
<dbReference type="GO" id="GO:0016787">
    <property type="term" value="F:hydrolase activity"/>
    <property type="evidence" value="ECO:0007669"/>
    <property type="project" value="InterPro"/>
</dbReference>